<protein>
    <submittedName>
        <fullName evidence="1">Uncharacterized protein</fullName>
    </submittedName>
</protein>
<sequence>MNTIKGDVPERMLKTVTIVYPKRRVRPRGRGSTLASNPRELPPLYDYSWRSDWISTFKPCRISANSHQIPNLITKAAACADATIGRNVRPRRSATLRRNQ</sequence>
<proteinExistence type="predicted"/>
<reference evidence="2" key="1">
    <citation type="journal article" date="2015" name="Nat. Genet.">
        <title>The genome and transcriptome of the zoonotic hookworm Ancylostoma ceylanicum identify infection-specific gene families.</title>
        <authorList>
            <person name="Schwarz E.M."/>
            <person name="Hu Y."/>
            <person name="Antoshechkin I."/>
            <person name="Miller M.M."/>
            <person name="Sternberg P.W."/>
            <person name="Aroian R.V."/>
        </authorList>
    </citation>
    <scope>NUCLEOTIDE SEQUENCE</scope>
    <source>
        <strain evidence="2">HY135</strain>
    </source>
</reference>
<dbReference type="EMBL" id="JARK01001674">
    <property type="protein sequence ID" value="EYB83304.1"/>
    <property type="molecule type" value="Genomic_DNA"/>
</dbReference>
<evidence type="ECO:0000313" key="2">
    <source>
        <dbReference type="Proteomes" id="UP000024635"/>
    </source>
</evidence>
<accession>A0A016RZ77</accession>
<evidence type="ECO:0000313" key="1">
    <source>
        <dbReference type="EMBL" id="EYB83304.1"/>
    </source>
</evidence>
<dbReference type="Proteomes" id="UP000024635">
    <property type="component" value="Unassembled WGS sequence"/>
</dbReference>
<dbReference type="AlphaFoldDB" id="A0A016RZ77"/>
<organism evidence="1 2">
    <name type="scientific">Ancylostoma ceylanicum</name>
    <dbReference type="NCBI Taxonomy" id="53326"/>
    <lineage>
        <taxon>Eukaryota</taxon>
        <taxon>Metazoa</taxon>
        <taxon>Ecdysozoa</taxon>
        <taxon>Nematoda</taxon>
        <taxon>Chromadorea</taxon>
        <taxon>Rhabditida</taxon>
        <taxon>Rhabditina</taxon>
        <taxon>Rhabditomorpha</taxon>
        <taxon>Strongyloidea</taxon>
        <taxon>Ancylostomatidae</taxon>
        <taxon>Ancylostomatinae</taxon>
        <taxon>Ancylostoma</taxon>
    </lineage>
</organism>
<gene>
    <name evidence="1" type="primary">Acey_s0338.g2937</name>
    <name evidence="1" type="ORF">Y032_0338g2937</name>
</gene>
<comment type="caution">
    <text evidence="1">The sequence shown here is derived from an EMBL/GenBank/DDBJ whole genome shotgun (WGS) entry which is preliminary data.</text>
</comment>
<keyword evidence="2" id="KW-1185">Reference proteome</keyword>
<name>A0A016RZ77_9BILA</name>